<keyword evidence="5" id="KW-1185">Reference proteome</keyword>
<sequence length="290" mass="31409">MRVTVVQMNPGADKAANIAQATRLAEAALASDRPDIIAFPEIWTCLGGDRATKVAAAERLPEPGSNAHGGEAYEMLRSMAVANRVHVHGGSIGELAGERLRNTSLLFAPDGRELARYSKIHLFDITAPDGTGYRESATYDGGSAIVTARTGETVSGLAICYDVRFPELFLSLRQAGAELIFLPAAFTLQTGKDHWEVLIRARAIETQCWFAAPACWGQHMEPKGPRHTYGHSLICDPWGHVVARCSDGTGWASARIDRAVTERVRRDMPVLEHRRLPFAGDTPAGGRVPA</sequence>
<dbReference type="InterPro" id="IPR036526">
    <property type="entry name" value="C-N_Hydrolase_sf"/>
</dbReference>
<dbReference type="PROSITE" id="PS01227">
    <property type="entry name" value="UPF0012"/>
    <property type="match status" value="1"/>
</dbReference>
<dbReference type="PANTHER" id="PTHR23088">
    <property type="entry name" value="NITRILASE-RELATED"/>
    <property type="match status" value="1"/>
</dbReference>
<dbReference type="RefSeq" id="WP_184518633.1">
    <property type="nucleotide sequence ID" value="NZ_JACIJD010000010.1"/>
</dbReference>
<keyword evidence="2 4" id="KW-0378">Hydrolase</keyword>
<dbReference type="EC" id="3.5.5.1" evidence="4"/>
<evidence type="ECO:0000313" key="5">
    <source>
        <dbReference type="Proteomes" id="UP000580654"/>
    </source>
</evidence>
<comment type="caution">
    <text evidence="4">The sequence shown here is derived from an EMBL/GenBank/DDBJ whole genome shotgun (WGS) entry which is preliminary data.</text>
</comment>
<evidence type="ECO:0000313" key="4">
    <source>
        <dbReference type="EMBL" id="MBB5694478.1"/>
    </source>
</evidence>
<dbReference type="InterPro" id="IPR001110">
    <property type="entry name" value="UPF0012_CS"/>
</dbReference>
<dbReference type="SUPFAM" id="SSF56317">
    <property type="entry name" value="Carbon-nitrogen hydrolase"/>
    <property type="match status" value="1"/>
</dbReference>
<accession>A0A840Y047</accession>
<dbReference type="Proteomes" id="UP000580654">
    <property type="component" value="Unassembled WGS sequence"/>
</dbReference>
<protein>
    <submittedName>
        <fullName evidence="4">Nitrilase</fullName>
        <ecNumber evidence="4">3.5.5.1</ecNumber>
    </submittedName>
</protein>
<dbReference type="GO" id="GO:0016811">
    <property type="term" value="F:hydrolase activity, acting on carbon-nitrogen (but not peptide) bonds, in linear amides"/>
    <property type="evidence" value="ECO:0007669"/>
    <property type="project" value="InterPro"/>
</dbReference>
<dbReference type="AlphaFoldDB" id="A0A840Y047"/>
<dbReference type="GO" id="GO:0000257">
    <property type="term" value="F:nitrilase activity"/>
    <property type="evidence" value="ECO:0007669"/>
    <property type="project" value="UniProtKB-EC"/>
</dbReference>
<proteinExistence type="inferred from homology"/>
<dbReference type="PANTHER" id="PTHR23088:SF27">
    <property type="entry name" value="DEAMINATED GLUTATHIONE AMIDASE"/>
    <property type="match status" value="1"/>
</dbReference>
<dbReference type="EMBL" id="JACIJD010000010">
    <property type="protein sequence ID" value="MBB5694478.1"/>
    <property type="molecule type" value="Genomic_DNA"/>
</dbReference>
<organism evidence="4 5">
    <name type="scientific">Muricoccus pecuniae</name>
    <dbReference type="NCBI Taxonomy" id="693023"/>
    <lineage>
        <taxon>Bacteria</taxon>
        <taxon>Pseudomonadati</taxon>
        <taxon>Pseudomonadota</taxon>
        <taxon>Alphaproteobacteria</taxon>
        <taxon>Acetobacterales</taxon>
        <taxon>Roseomonadaceae</taxon>
        <taxon>Muricoccus</taxon>
    </lineage>
</organism>
<evidence type="ECO:0000256" key="1">
    <source>
        <dbReference type="ARBA" id="ARBA00010613"/>
    </source>
</evidence>
<dbReference type="PROSITE" id="PS50263">
    <property type="entry name" value="CN_HYDROLASE"/>
    <property type="match status" value="1"/>
</dbReference>
<dbReference type="Pfam" id="PF00795">
    <property type="entry name" value="CN_hydrolase"/>
    <property type="match status" value="1"/>
</dbReference>
<dbReference type="InterPro" id="IPR003010">
    <property type="entry name" value="C-N_Hydrolase"/>
</dbReference>
<name>A0A840Y047_9PROT</name>
<dbReference type="InterPro" id="IPR045254">
    <property type="entry name" value="Nit1/2_C-N_Hydrolase"/>
</dbReference>
<gene>
    <name evidence="4" type="ORF">FHS87_002524</name>
</gene>
<feature type="domain" description="CN hydrolase" evidence="3">
    <location>
        <begin position="1"/>
        <end position="258"/>
    </location>
</feature>
<dbReference type="CDD" id="cd07572">
    <property type="entry name" value="nit"/>
    <property type="match status" value="1"/>
</dbReference>
<comment type="similarity">
    <text evidence="1">Belongs to the carbon-nitrogen hydrolase superfamily. NIT1/NIT2 family.</text>
</comment>
<evidence type="ECO:0000256" key="2">
    <source>
        <dbReference type="ARBA" id="ARBA00022801"/>
    </source>
</evidence>
<evidence type="ECO:0000259" key="3">
    <source>
        <dbReference type="PROSITE" id="PS50263"/>
    </source>
</evidence>
<reference evidence="4 5" key="1">
    <citation type="submission" date="2020-08" db="EMBL/GenBank/DDBJ databases">
        <title>Genomic Encyclopedia of Type Strains, Phase IV (KMG-IV): sequencing the most valuable type-strain genomes for metagenomic binning, comparative biology and taxonomic classification.</title>
        <authorList>
            <person name="Goeker M."/>
        </authorList>
    </citation>
    <scope>NUCLEOTIDE SEQUENCE [LARGE SCALE GENOMIC DNA]</scope>
    <source>
        <strain evidence="4 5">DSM 25622</strain>
    </source>
</reference>
<dbReference type="Gene3D" id="3.60.110.10">
    <property type="entry name" value="Carbon-nitrogen hydrolase"/>
    <property type="match status" value="1"/>
</dbReference>